<name>A0A8S5NSW6_9CAUD</name>
<organism evidence="1">
    <name type="scientific">Myoviridae sp. ctkmZ20</name>
    <dbReference type="NCBI Taxonomy" id="2825166"/>
    <lineage>
        <taxon>Viruses</taxon>
        <taxon>Duplodnaviria</taxon>
        <taxon>Heunggongvirae</taxon>
        <taxon>Uroviricota</taxon>
        <taxon>Caudoviricetes</taxon>
    </lineage>
</organism>
<dbReference type="EMBL" id="BK015248">
    <property type="protein sequence ID" value="DAD97893.1"/>
    <property type="molecule type" value="Genomic_DNA"/>
</dbReference>
<sequence length="32" mass="4066">MYIYTLYLLGFYRIFRILSVSLYCRYFIDDML</sequence>
<protein>
    <submittedName>
        <fullName evidence="1">Uncharacterized protein</fullName>
    </submittedName>
</protein>
<accession>A0A8S5NSW6</accession>
<reference evidence="1" key="1">
    <citation type="journal article" date="2021" name="Proc. Natl. Acad. Sci. U.S.A.">
        <title>A Catalog of Tens of Thousands of Viruses from Human Metagenomes Reveals Hidden Associations with Chronic Diseases.</title>
        <authorList>
            <person name="Tisza M.J."/>
            <person name="Buck C.B."/>
        </authorList>
    </citation>
    <scope>NUCLEOTIDE SEQUENCE</scope>
    <source>
        <strain evidence="1">CtkmZ20</strain>
    </source>
</reference>
<proteinExistence type="predicted"/>
<evidence type="ECO:0000313" key="1">
    <source>
        <dbReference type="EMBL" id="DAD97893.1"/>
    </source>
</evidence>